<organism evidence="1 2">
    <name type="scientific">Leptospira yanagawae</name>
    <dbReference type="NCBI Taxonomy" id="293069"/>
    <lineage>
        <taxon>Bacteria</taxon>
        <taxon>Pseudomonadati</taxon>
        <taxon>Spirochaetota</taxon>
        <taxon>Spirochaetia</taxon>
        <taxon>Leptospirales</taxon>
        <taxon>Leptospiraceae</taxon>
        <taxon>Leptospira</taxon>
    </lineage>
</organism>
<comment type="caution">
    <text evidence="1">The sequence shown here is derived from an EMBL/GenBank/DDBJ whole genome shotgun (WGS) entry which is preliminary data.</text>
</comment>
<evidence type="ECO:0000313" key="2">
    <source>
        <dbReference type="Proteomes" id="UP000298200"/>
    </source>
</evidence>
<keyword evidence="2" id="KW-1185">Reference proteome</keyword>
<dbReference type="Proteomes" id="UP000298200">
    <property type="component" value="Unassembled WGS sequence"/>
</dbReference>
<dbReference type="EMBL" id="RQFU01000026">
    <property type="protein sequence ID" value="TGL16968.1"/>
    <property type="molecule type" value="Genomic_DNA"/>
</dbReference>
<evidence type="ECO:0008006" key="3">
    <source>
        <dbReference type="Google" id="ProtNLM"/>
    </source>
</evidence>
<protein>
    <recommendedName>
        <fullName evidence="3">CDP-glycerol--glycerophosphate glycerophosphotransferase</fullName>
    </recommendedName>
</protein>
<evidence type="ECO:0000313" key="1">
    <source>
        <dbReference type="EMBL" id="TGL16968.1"/>
    </source>
</evidence>
<dbReference type="RefSeq" id="WP_135637375.1">
    <property type="nucleotide sequence ID" value="NZ_RQFU01000026.1"/>
</dbReference>
<sequence>MRYPWLFVLKSSPDIDNISPVIWRCLNAGEHVFLLFEKKYDYKNDFRIKYLLTFSNLKIVEIPFSQIESEFWNKTFRFFYNFFIIKCLLVYFKVCICIFEWGEGIEEENNVPLLKKIKLDFFSPIVKQLKRVSKSLGIPTVALPHGTSTKLGLVKSKHVIEIMKTNNGKLPFADRDSYTKYIFAAEYHMKDILANSNMSGKNTEVWGAVRFSQSWMKKLYEITPQLDIEFSKLAYQKKVLFFTPKWHNNVDRIATISLLRAISNLDGILLLIKTHPRKGHSELNLPELESLNRSNTIYIENDVPSTSLIKMADILIEIDSSIAIDALLLGKLFIHPKYLHNDVQMIYDQWGGPIEAKSQQEVLSFLINPEKFKQVLSKEFIENVIGPENVNITDLYYTKLNGLKVNEN</sequence>
<gene>
    <name evidence="1" type="ORF">EHQ46_17215</name>
</gene>
<proteinExistence type="predicted"/>
<name>A0ABY2LWT4_9LEPT</name>
<dbReference type="InterPro" id="IPR043148">
    <property type="entry name" value="TagF_C"/>
</dbReference>
<accession>A0ABY2LWT4</accession>
<dbReference type="Gene3D" id="3.40.50.12580">
    <property type="match status" value="1"/>
</dbReference>
<reference evidence="2" key="1">
    <citation type="journal article" date="2019" name="PLoS Negl. Trop. Dis.">
        <title>Revisiting the worldwide diversity of Leptospira species in the environment.</title>
        <authorList>
            <person name="Vincent A.T."/>
            <person name="Schiettekatte O."/>
            <person name="Bourhy P."/>
            <person name="Veyrier F.J."/>
            <person name="Picardeau M."/>
        </authorList>
    </citation>
    <scope>NUCLEOTIDE SEQUENCE [LARGE SCALE GENOMIC DNA]</scope>
    <source>
        <strain evidence="2">201800272</strain>
    </source>
</reference>